<dbReference type="Proteomes" id="UP001589836">
    <property type="component" value="Unassembled WGS sequence"/>
</dbReference>
<evidence type="ECO:0000313" key="3">
    <source>
        <dbReference type="EMBL" id="MFC0521977.1"/>
    </source>
</evidence>
<dbReference type="Pfam" id="PF07885">
    <property type="entry name" value="Ion_trans_2"/>
    <property type="match status" value="1"/>
</dbReference>
<feature type="transmembrane region" description="Helical" evidence="1">
    <location>
        <begin position="109"/>
        <end position="129"/>
    </location>
</feature>
<reference evidence="3 4" key="1">
    <citation type="submission" date="2024-09" db="EMBL/GenBank/DDBJ databases">
        <authorList>
            <person name="Sun Q."/>
            <person name="Mori K."/>
        </authorList>
    </citation>
    <scope>NUCLEOTIDE SEQUENCE [LARGE SCALE GENOMIC DNA]</scope>
    <source>
        <strain evidence="3 4">NCAIM B.02529</strain>
    </source>
</reference>
<dbReference type="GO" id="GO:0034220">
    <property type="term" value="P:monoatomic ion transmembrane transport"/>
    <property type="evidence" value="ECO:0007669"/>
    <property type="project" value="UniProtKB-KW"/>
</dbReference>
<dbReference type="RefSeq" id="WP_377344452.1">
    <property type="nucleotide sequence ID" value="NZ_JBHLTP010000001.1"/>
</dbReference>
<dbReference type="SUPFAM" id="SSF81324">
    <property type="entry name" value="Voltage-gated potassium channels"/>
    <property type="match status" value="1"/>
</dbReference>
<dbReference type="InterPro" id="IPR013099">
    <property type="entry name" value="K_chnl_dom"/>
</dbReference>
<protein>
    <submittedName>
        <fullName evidence="3">Potassium channel family protein</fullName>
    </submittedName>
</protein>
<keyword evidence="3" id="KW-0813">Transport</keyword>
<name>A0ABV6LHZ4_9BACI</name>
<keyword evidence="4" id="KW-1185">Reference proteome</keyword>
<feature type="transmembrane region" description="Helical" evidence="1">
    <location>
        <begin position="6"/>
        <end position="25"/>
    </location>
</feature>
<gene>
    <name evidence="3" type="ORF">ACFFGV_00040</name>
</gene>
<keyword evidence="3" id="KW-0406">Ion transport</keyword>
<organism evidence="3 4">
    <name type="scientific">Pontibacillus salicampi</name>
    <dbReference type="NCBI Taxonomy" id="1449801"/>
    <lineage>
        <taxon>Bacteria</taxon>
        <taxon>Bacillati</taxon>
        <taxon>Bacillota</taxon>
        <taxon>Bacilli</taxon>
        <taxon>Bacillales</taxon>
        <taxon>Bacillaceae</taxon>
        <taxon>Pontibacillus</taxon>
    </lineage>
</organism>
<comment type="caution">
    <text evidence="3">The sequence shown here is derived from an EMBL/GenBank/DDBJ whole genome shotgun (WGS) entry which is preliminary data.</text>
</comment>
<keyword evidence="3" id="KW-0407">Ion channel</keyword>
<keyword evidence="1" id="KW-1133">Transmembrane helix</keyword>
<evidence type="ECO:0000259" key="2">
    <source>
        <dbReference type="Pfam" id="PF07885"/>
    </source>
</evidence>
<feature type="transmembrane region" description="Helical" evidence="1">
    <location>
        <begin position="79"/>
        <end position="97"/>
    </location>
</feature>
<evidence type="ECO:0000256" key="1">
    <source>
        <dbReference type="SAM" id="Phobius"/>
    </source>
</evidence>
<proteinExistence type="predicted"/>
<feature type="domain" description="Potassium channel" evidence="2">
    <location>
        <begin position="44"/>
        <end position="126"/>
    </location>
</feature>
<dbReference type="Gene3D" id="1.10.287.70">
    <property type="match status" value="1"/>
</dbReference>
<accession>A0ABV6LHZ4</accession>
<dbReference type="EMBL" id="JBHLTP010000001">
    <property type="protein sequence ID" value="MFC0521977.1"/>
    <property type="molecule type" value="Genomic_DNA"/>
</dbReference>
<keyword evidence="1" id="KW-0472">Membrane</keyword>
<evidence type="ECO:0000313" key="4">
    <source>
        <dbReference type="Proteomes" id="UP001589836"/>
    </source>
</evidence>
<keyword evidence="1" id="KW-0812">Transmembrane</keyword>
<feature type="transmembrane region" description="Helical" evidence="1">
    <location>
        <begin position="37"/>
        <end position="59"/>
    </location>
</feature>
<sequence length="132" mass="14855">MAAWWIVPLVLIVLIGSVVQLLHFHKERESHFSIDRFYSLMLVYIIVMIGFGLIYFSLASEGRIILEDAMLQQESVVDRLAHAIYFSGVTLMTVGYGDITPIGIGRVFALMEALIGCVLPAAYFAPLIYRKE</sequence>